<evidence type="ECO:0000256" key="1">
    <source>
        <dbReference type="SAM" id="Phobius"/>
    </source>
</evidence>
<dbReference type="EMBL" id="WFLM01000003">
    <property type="protein sequence ID" value="KAB8039138.1"/>
    <property type="molecule type" value="Genomic_DNA"/>
</dbReference>
<feature type="signal peptide" evidence="2">
    <location>
        <begin position="1"/>
        <end position="23"/>
    </location>
</feature>
<evidence type="ECO:0000313" key="3">
    <source>
        <dbReference type="EMBL" id="KAB8039138.1"/>
    </source>
</evidence>
<dbReference type="OrthoDB" id="9846359at2"/>
<feature type="chain" id="PRO_5026929548" evidence="2">
    <location>
        <begin position="24"/>
        <end position="249"/>
    </location>
</feature>
<sequence>MKVNFKITLLLLSLLSFVNNAYAEWSYAGKFLATTAAGCAVGGAGSYFYANGAGYDTQPRAIVTWMGAATGCLTGALFSYLFYDDDSKTLAQVNEQLTATNNRLQLELQKSANNSSFGVPLPSVKLPDLNSTLNSFKIAKMESIYEMDVKTNPTIADCSGDYYSIWLDSNGYAHSAKKDERPRNLWIPVSPNLAMSSWQFIYSSTGCFKPHPSYDYFEKIVPGLARMLENQIVITAKNNPQIIKVGESK</sequence>
<dbReference type="AlphaFoldDB" id="A0A6N6VTD4"/>
<keyword evidence="1" id="KW-0812">Transmembrane</keyword>
<keyword evidence="1" id="KW-1133">Transmembrane helix</keyword>
<evidence type="ECO:0000256" key="2">
    <source>
        <dbReference type="SAM" id="SignalP"/>
    </source>
</evidence>
<dbReference type="RefSeq" id="WP_153420537.1">
    <property type="nucleotide sequence ID" value="NZ_WFLM01000003.1"/>
</dbReference>
<keyword evidence="4" id="KW-1185">Reference proteome</keyword>
<feature type="transmembrane region" description="Helical" evidence="1">
    <location>
        <begin position="62"/>
        <end position="83"/>
    </location>
</feature>
<organism evidence="3 4">
    <name type="scientific">Silvanigrella paludirubra</name>
    <dbReference type="NCBI Taxonomy" id="2499159"/>
    <lineage>
        <taxon>Bacteria</taxon>
        <taxon>Pseudomonadati</taxon>
        <taxon>Bdellovibrionota</taxon>
        <taxon>Oligoflexia</taxon>
        <taxon>Silvanigrellales</taxon>
        <taxon>Silvanigrellaceae</taxon>
        <taxon>Silvanigrella</taxon>
    </lineage>
</organism>
<evidence type="ECO:0000313" key="4">
    <source>
        <dbReference type="Proteomes" id="UP000437748"/>
    </source>
</evidence>
<name>A0A6N6VTD4_9BACT</name>
<keyword evidence="2" id="KW-0732">Signal</keyword>
<keyword evidence="1" id="KW-0472">Membrane</keyword>
<dbReference type="Proteomes" id="UP000437748">
    <property type="component" value="Unassembled WGS sequence"/>
</dbReference>
<protein>
    <submittedName>
        <fullName evidence="3">Uncharacterized protein</fullName>
    </submittedName>
</protein>
<proteinExistence type="predicted"/>
<comment type="caution">
    <text evidence="3">The sequence shown here is derived from an EMBL/GenBank/DDBJ whole genome shotgun (WGS) entry which is preliminary data.</text>
</comment>
<accession>A0A6N6VTD4</accession>
<reference evidence="3 4" key="1">
    <citation type="submission" date="2019-10" db="EMBL/GenBank/DDBJ databases">
        <title>New species of Slilvanegrellaceae.</title>
        <authorList>
            <person name="Pitt A."/>
            <person name="Hahn M.W."/>
        </authorList>
    </citation>
    <scope>NUCLEOTIDE SEQUENCE [LARGE SCALE GENOMIC DNA]</scope>
    <source>
        <strain evidence="3 4">SP-Ram-0.45-NSY-1</strain>
    </source>
</reference>
<gene>
    <name evidence="3" type="ORF">GCL60_09795</name>
</gene>